<dbReference type="Proteomes" id="UP000490800">
    <property type="component" value="Unassembled WGS sequence"/>
</dbReference>
<organism evidence="2 3">
    <name type="scientific">Paenibacillus lutrae</name>
    <dbReference type="NCBI Taxonomy" id="2078573"/>
    <lineage>
        <taxon>Bacteria</taxon>
        <taxon>Bacillati</taxon>
        <taxon>Bacillota</taxon>
        <taxon>Bacilli</taxon>
        <taxon>Bacillales</taxon>
        <taxon>Paenibacillaceae</taxon>
        <taxon>Paenibacillus</taxon>
    </lineage>
</organism>
<dbReference type="PROSITE" id="PS51782">
    <property type="entry name" value="LYSM"/>
    <property type="match status" value="1"/>
</dbReference>
<evidence type="ECO:0000259" key="1">
    <source>
        <dbReference type="PROSITE" id="PS51782"/>
    </source>
</evidence>
<dbReference type="Gene3D" id="3.10.350.10">
    <property type="entry name" value="LysM domain"/>
    <property type="match status" value="1"/>
</dbReference>
<name>A0A7X3FII3_9BACL</name>
<dbReference type="InterPro" id="IPR018392">
    <property type="entry name" value="LysM"/>
</dbReference>
<dbReference type="SUPFAM" id="SSF54106">
    <property type="entry name" value="LysM domain"/>
    <property type="match status" value="1"/>
</dbReference>
<dbReference type="AlphaFoldDB" id="A0A7X3FII3"/>
<dbReference type="InterPro" id="IPR036779">
    <property type="entry name" value="LysM_dom_sf"/>
</dbReference>
<proteinExistence type="predicted"/>
<dbReference type="SMART" id="SM00257">
    <property type="entry name" value="LysM"/>
    <property type="match status" value="1"/>
</dbReference>
<keyword evidence="3" id="KW-1185">Reference proteome</keyword>
<dbReference type="CDD" id="cd00118">
    <property type="entry name" value="LysM"/>
    <property type="match status" value="1"/>
</dbReference>
<protein>
    <submittedName>
        <fullName evidence="2">LysM peptidoglycan-binding domain-containing protein</fullName>
    </submittedName>
</protein>
<feature type="domain" description="LysM" evidence="1">
    <location>
        <begin position="5"/>
        <end position="56"/>
    </location>
</feature>
<gene>
    <name evidence="2" type="ORF">EDM21_12945</name>
</gene>
<dbReference type="OrthoDB" id="9801998at2"/>
<dbReference type="EMBL" id="RHLK01000006">
    <property type="protein sequence ID" value="MVP00421.1"/>
    <property type="molecule type" value="Genomic_DNA"/>
</dbReference>
<evidence type="ECO:0000313" key="3">
    <source>
        <dbReference type="Proteomes" id="UP000490800"/>
    </source>
</evidence>
<dbReference type="Pfam" id="PF01476">
    <property type="entry name" value="LysM"/>
    <property type="match status" value="1"/>
</dbReference>
<evidence type="ECO:0000313" key="2">
    <source>
        <dbReference type="EMBL" id="MVP00421.1"/>
    </source>
</evidence>
<comment type="caution">
    <text evidence="2">The sequence shown here is derived from an EMBL/GenBank/DDBJ whole genome shotgun (WGS) entry which is preliminary data.</text>
</comment>
<sequence length="57" mass="6425">MEQRKTLVVMSGDTLWNIAAEYAPDEMDTRAYLLKLCKLNKLQSASILRAGDVLELP</sequence>
<accession>A0A7X3FII3</accession>
<reference evidence="2 3" key="1">
    <citation type="journal article" date="2019" name="Microorganisms">
        <title>Paenibacillus lutrae sp. nov., A Chitinolytic Species Isolated from A River Otter in Castril Natural Park, Granada, Spain.</title>
        <authorList>
            <person name="Rodriguez M."/>
            <person name="Reina J.C."/>
            <person name="Bejar V."/>
            <person name="Llamas I."/>
        </authorList>
    </citation>
    <scope>NUCLEOTIDE SEQUENCE [LARGE SCALE GENOMIC DNA]</scope>
    <source>
        <strain evidence="2 3">N10</strain>
    </source>
</reference>